<accession>A0ABT8ZX78</accession>
<keyword evidence="2" id="KW-1185">Reference proteome</keyword>
<gene>
    <name evidence="1" type="ORF">Q5H94_07540</name>
</gene>
<comment type="caution">
    <text evidence="1">The sequence shown here is derived from an EMBL/GenBank/DDBJ whole genome shotgun (WGS) entry which is preliminary data.</text>
</comment>
<dbReference type="Proteomes" id="UP001176468">
    <property type="component" value="Unassembled WGS sequence"/>
</dbReference>
<sequence length="195" mass="21387">MLDEIDTPLAIPADVEGLTPEFLTQVVRTVHPGVTVTGFELLERKRYGEIMVSTSDRLKMRLDYAPGAPDDLPRQVAVKMKRSIDAVLGELYQNEVDFYVRLRPGLAIEAPVVVGGVCDKETALYYLLLEDLSLRGAVFPSAVRDNSLAEVRAVLDQMARLHAASGTARACAATLPGIRAMSRGRCTTAWTPRCR</sequence>
<organism evidence="1 2">
    <name type="scientific">Sphingomonas immobilis</name>
    <dbReference type="NCBI Taxonomy" id="3063997"/>
    <lineage>
        <taxon>Bacteria</taxon>
        <taxon>Pseudomonadati</taxon>
        <taxon>Pseudomonadota</taxon>
        <taxon>Alphaproteobacteria</taxon>
        <taxon>Sphingomonadales</taxon>
        <taxon>Sphingomonadaceae</taxon>
        <taxon>Sphingomonas</taxon>
    </lineage>
</organism>
<dbReference type="SUPFAM" id="SSF56112">
    <property type="entry name" value="Protein kinase-like (PK-like)"/>
    <property type="match status" value="1"/>
</dbReference>
<protein>
    <recommendedName>
        <fullName evidence="3">Aminoglycoside phosphotransferase domain-containing protein</fullName>
    </recommendedName>
</protein>
<evidence type="ECO:0000313" key="2">
    <source>
        <dbReference type="Proteomes" id="UP001176468"/>
    </source>
</evidence>
<dbReference type="RefSeq" id="WP_304560642.1">
    <property type="nucleotide sequence ID" value="NZ_JAUQSZ010000004.1"/>
</dbReference>
<dbReference type="EMBL" id="JAUQSZ010000004">
    <property type="protein sequence ID" value="MDO7842174.1"/>
    <property type="molecule type" value="Genomic_DNA"/>
</dbReference>
<reference evidence="1" key="1">
    <citation type="submission" date="2023-07" db="EMBL/GenBank/DDBJ databases">
        <authorList>
            <person name="Kim M.K."/>
        </authorList>
    </citation>
    <scope>NUCLEOTIDE SEQUENCE</scope>
    <source>
        <strain evidence="1">CA1-15</strain>
    </source>
</reference>
<name>A0ABT8ZX78_9SPHN</name>
<dbReference type="InterPro" id="IPR011009">
    <property type="entry name" value="Kinase-like_dom_sf"/>
</dbReference>
<evidence type="ECO:0000313" key="1">
    <source>
        <dbReference type="EMBL" id="MDO7842174.1"/>
    </source>
</evidence>
<proteinExistence type="predicted"/>
<evidence type="ECO:0008006" key="3">
    <source>
        <dbReference type="Google" id="ProtNLM"/>
    </source>
</evidence>